<accession>W2GIR0</accession>
<proteinExistence type="predicted"/>
<feature type="non-terminal residue" evidence="1">
    <location>
        <position position="1"/>
    </location>
</feature>
<dbReference type="AlphaFoldDB" id="W2GIR0"/>
<protein>
    <submittedName>
        <fullName evidence="1">Uncharacterized protein</fullName>
    </submittedName>
</protein>
<evidence type="ECO:0000313" key="1">
    <source>
        <dbReference type="EMBL" id="ETK82897.1"/>
    </source>
</evidence>
<gene>
    <name evidence="1" type="ORF">L915_11799</name>
</gene>
<name>W2GIR0_PHYNI</name>
<reference evidence="1" key="1">
    <citation type="submission" date="2013-11" db="EMBL/GenBank/DDBJ databases">
        <title>The Genome Sequence of Phytophthora parasitica CJ02B3.</title>
        <authorList>
            <consortium name="The Broad Institute Genomics Platform"/>
            <person name="Russ C."/>
            <person name="Tyler B."/>
            <person name="Panabieres F."/>
            <person name="Shan W."/>
            <person name="Tripathy S."/>
            <person name="Grunwald N."/>
            <person name="Machado M."/>
            <person name="Johnson C.S."/>
            <person name="Arredondo F."/>
            <person name="Hong C."/>
            <person name="Coffey M."/>
            <person name="Young S.K."/>
            <person name="Zeng Q."/>
            <person name="Gargeya S."/>
            <person name="Fitzgerald M."/>
            <person name="Abouelleil A."/>
            <person name="Alvarado L."/>
            <person name="Chapman S.B."/>
            <person name="Gainer-Dewar J."/>
            <person name="Goldberg J."/>
            <person name="Griggs A."/>
            <person name="Gujja S."/>
            <person name="Hansen M."/>
            <person name="Howarth C."/>
            <person name="Imamovic A."/>
            <person name="Ireland A."/>
            <person name="Larimer J."/>
            <person name="McCowan C."/>
            <person name="Murphy C."/>
            <person name="Pearson M."/>
            <person name="Poon T.W."/>
            <person name="Priest M."/>
            <person name="Roberts A."/>
            <person name="Saif S."/>
            <person name="Shea T."/>
            <person name="Sykes S."/>
            <person name="Wortman J."/>
            <person name="Nusbaum C."/>
            <person name="Birren B."/>
        </authorList>
    </citation>
    <scope>NUCLEOTIDE SEQUENCE [LARGE SCALE GENOMIC DNA]</scope>
    <source>
        <strain evidence="1">CJ02B3</strain>
    </source>
</reference>
<organism evidence="1">
    <name type="scientific">Phytophthora nicotianae</name>
    <name type="common">Potato buckeye rot agent</name>
    <name type="synonym">Phytophthora parasitica</name>
    <dbReference type="NCBI Taxonomy" id="4792"/>
    <lineage>
        <taxon>Eukaryota</taxon>
        <taxon>Sar</taxon>
        <taxon>Stramenopiles</taxon>
        <taxon>Oomycota</taxon>
        <taxon>Peronosporomycetes</taxon>
        <taxon>Peronosporales</taxon>
        <taxon>Peronosporaceae</taxon>
        <taxon>Phytophthora</taxon>
    </lineage>
</organism>
<sequence length="126" mass="14087">VDTNWQKWSHLSGFYRESHLHAHGQSRFYAVSSSTRSAGCGAAALLYSYDFRWSGAIMASYIGELPCIDRADRSMYGEPGWSPVKLSRRNPAQQRDKLFASSTCVLWMRSSLCFHSEAGSASILGR</sequence>
<dbReference type="EMBL" id="KI687124">
    <property type="protein sequence ID" value="ETK82897.1"/>
    <property type="molecule type" value="Genomic_DNA"/>
</dbReference>
<dbReference type="Proteomes" id="UP000053236">
    <property type="component" value="Unassembled WGS sequence"/>
</dbReference>